<reference evidence="1" key="1">
    <citation type="journal article" date="2022" name="bioRxiv">
        <title>Sequencing and chromosome-scale assembly of the giantPleurodeles waltlgenome.</title>
        <authorList>
            <person name="Brown T."/>
            <person name="Elewa A."/>
            <person name="Iarovenko S."/>
            <person name="Subramanian E."/>
            <person name="Araus A.J."/>
            <person name="Petzold A."/>
            <person name="Susuki M."/>
            <person name="Suzuki K.-i.T."/>
            <person name="Hayashi T."/>
            <person name="Toyoda A."/>
            <person name="Oliveira C."/>
            <person name="Osipova E."/>
            <person name="Leigh N.D."/>
            <person name="Simon A."/>
            <person name="Yun M.H."/>
        </authorList>
    </citation>
    <scope>NUCLEOTIDE SEQUENCE</scope>
    <source>
        <strain evidence="1">20211129_DDA</strain>
        <tissue evidence="1">Liver</tissue>
    </source>
</reference>
<dbReference type="AlphaFoldDB" id="A0AAV7RRG2"/>
<keyword evidence="2" id="KW-1185">Reference proteome</keyword>
<protein>
    <submittedName>
        <fullName evidence="1">Uncharacterized protein</fullName>
    </submittedName>
</protein>
<dbReference type="EMBL" id="JANPWB010000009">
    <property type="protein sequence ID" value="KAJ1155406.1"/>
    <property type="molecule type" value="Genomic_DNA"/>
</dbReference>
<comment type="caution">
    <text evidence="1">The sequence shown here is derived from an EMBL/GenBank/DDBJ whole genome shotgun (WGS) entry which is preliminary data.</text>
</comment>
<accession>A0AAV7RRG2</accession>
<organism evidence="1 2">
    <name type="scientific">Pleurodeles waltl</name>
    <name type="common">Iberian ribbed newt</name>
    <dbReference type="NCBI Taxonomy" id="8319"/>
    <lineage>
        <taxon>Eukaryota</taxon>
        <taxon>Metazoa</taxon>
        <taxon>Chordata</taxon>
        <taxon>Craniata</taxon>
        <taxon>Vertebrata</taxon>
        <taxon>Euteleostomi</taxon>
        <taxon>Amphibia</taxon>
        <taxon>Batrachia</taxon>
        <taxon>Caudata</taxon>
        <taxon>Salamandroidea</taxon>
        <taxon>Salamandridae</taxon>
        <taxon>Pleurodelinae</taxon>
        <taxon>Pleurodeles</taxon>
    </lineage>
</organism>
<evidence type="ECO:0000313" key="2">
    <source>
        <dbReference type="Proteomes" id="UP001066276"/>
    </source>
</evidence>
<proteinExistence type="predicted"/>
<evidence type="ECO:0000313" key="1">
    <source>
        <dbReference type="EMBL" id="KAJ1155406.1"/>
    </source>
</evidence>
<sequence>MGPCGLTSPVPPRHQDSPKPYYVIKRAESCCSVIAGDATASSESDFCPEMGGSLPKTPNMAVSRPPALAVCWLQQLR</sequence>
<gene>
    <name evidence="1" type="ORF">NDU88_008136</name>
</gene>
<name>A0AAV7RRG2_PLEWA</name>
<dbReference type="Proteomes" id="UP001066276">
    <property type="component" value="Chromosome 5"/>
</dbReference>